<reference evidence="2 3" key="1">
    <citation type="journal article" date="2017" name="Genome Biol. Evol.">
        <title>Phytophthora megakarya and P. palmivora, closely related causal agents of cacao black pod rot, underwent increases in genome sizes and gene numbers by different mechanisms.</title>
        <authorList>
            <person name="Ali S.S."/>
            <person name="Shao J."/>
            <person name="Lary D.J."/>
            <person name="Kronmiller B."/>
            <person name="Shen D."/>
            <person name="Strem M.D."/>
            <person name="Amoako-Attah I."/>
            <person name="Akrofi A.Y."/>
            <person name="Begoude B.A."/>
            <person name="Ten Hoopen G.M."/>
            <person name="Coulibaly K."/>
            <person name="Kebe B.I."/>
            <person name="Melnick R.L."/>
            <person name="Guiltinan M.J."/>
            <person name="Tyler B.M."/>
            <person name="Meinhardt L.W."/>
            <person name="Bailey B.A."/>
        </authorList>
    </citation>
    <scope>NUCLEOTIDE SEQUENCE [LARGE SCALE GENOMIC DNA]</scope>
    <source>
        <strain evidence="3">sbr112.9</strain>
    </source>
</reference>
<gene>
    <name evidence="2" type="ORF">PHPALM_20114</name>
</gene>
<dbReference type="PANTHER" id="PTHR33324:SF2">
    <property type="entry name" value="MYB_SANT-LIKE DNA-BINDING DOMAIN-CONTAINING PROTEIN"/>
    <property type="match status" value="1"/>
</dbReference>
<feature type="region of interest" description="Disordered" evidence="1">
    <location>
        <begin position="449"/>
        <end position="530"/>
    </location>
</feature>
<evidence type="ECO:0000256" key="1">
    <source>
        <dbReference type="SAM" id="MobiDB-lite"/>
    </source>
</evidence>
<dbReference type="OrthoDB" id="96345at2759"/>
<dbReference type="AlphaFoldDB" id="A0A2P4XFP7"/>
<dbReference type="EMBL" id="NCKW01011120">
    <property type="protein sequence ID" value="POM64362.1"/>
    <property type="molecule type" value="Genomic_DNA"/>
</dbReference>
<name>A0A2P4XFP7_9STRA</name>
<dbReference type="PANTHER" id="PTHR33324">
    <property type="entry name" value="EXPRESSED PROTEIN"/>
    <property type="match status" value="1"/>
</dbReference>
<accession>A0A2P4XFP7</accession>
<protein>
    <submittedName>
        <fullName evidence="2">Uncharacterized protein</fullName>
    </submittedName>
</protein>
<feature type="compositionally biased region" description="Polar residues" evidence="1">
    <location>
        <begin position="515"/>
        <end position="530"/>
    </location>
</feature>
<feature type="region of interest" description="Disordered" evidence="1">
    <location>
        <begin position="386"/>
        <end position="417"/>
    </location>
</feature>
<proteinExistence type="predicted"/>
<dbReference type="Proteomes" id="UP000237271">
    <property type="component" value="Unassembled WGS sequence"/>
</dbReference>
<keyword evidence="3" id="KW-1185">Reference proteome</keyword>
<sequence>MSALDINWLRPVAPDGPKPLQILVDWFALNGVVYHASSHQREVLVPLCRELNARGVQCEVDQILDYVSYLQEVVHDAASLHQELPEDLVPYQEHLQALLFKDGHTSNSVALPSQQKSRYRPTSRLSWLEPSPYGGLSGMEVLVEWLKNNYSTYARATRKGEKGKLLEDLVKEMKGAGIKDCAVNTVRAKIDVLHREVKGEKSRSAAWEQFGSVLEEIFTVGDAGQEREEARNDESFDNQEDGTISSVGIQEHSLLSTTQGSVNSADIFASLKPPVKHKRSSPTSRLAWMKPALPGSPTAMELLVEWMERNYAAYTQTNKKGDKGRMLNKLLHKIEAVGHHGCTIHAIRVKIDSLQRQAGGKARPSSAFDQYGASLRRVFAEKDSIEAIGPREPSPRFTAVEQDCEDSQNSNDEGMESDDNFEEIVTESAKSPDCQNDLVDMATTESVVLPEGGNHSTEDTHACSTTTHEANISSTREVNTHPREIIVSANRSSDSETEDDDREQPAKVKPIVPQERQQISSPTRSPSTSEIVRIATLLRERHDLLQRGVPQEQIDKFLPLPNV</sequence>
<comment type="caution">
    <text evidence="2">The sequence shown here is derived from an EMBL/GenBank/DDBJ whole genome shotgun (WGS) entry which is preliminary data.</text>
</comment>
<evidence type="ECO:0000313" key="3">
    <source>
        <dbReference type="Proteomes" id="UP000237271"/>
    </source>
</evidence>
<evidence type="ECO:0000313" key="2">
    <source>
        <dbReference type="EMBL" id="POM64362.1"/>
    </source>
</evidence>
<feature type="compositionally biased region" description="Polar residues" evidence="1">
    <location>
        <begin position="462"/>
        <end position="477"/>
    </location>
</feature>
<organism evidence="2 3">
    <name type="scientific">Phytophthora palmivora</name>
    <dbReference type="NCBI Taxonomy" id="4796"/>
    <lineage>
        <taxon>Eukaryota</taxon>
        <taxon>Sar</taxon>
        <taxon>Stramenopiles</taxon>
        <taxon>Oomycota</taxon>
        <taxon>Peronosporomycetes</taxon>
        <taxon>Peronosporales</taxon>
        <taxon>Peronosporaceae</taxon>
        <taxon>Phytophthora</taxon>
    </lineage>
</organism>